<proteinExistence type="predicted"/>
<dbReference type="PANTHER" id="PTHR12489">
    <property type="entry name" value="LIPOMA HMGIC FUSION PARTNER-LIKE PROTEIN"/>
    <property type="match status" value="1"/>
</dbReference>
<evidence type="ECO:0008006" key="8">
    <source>
        <dbReference type="Google" id="ProtNLM"/>
    </source>
</evidence>
<evidence type="ECO:0000256" key="1">
    <source>
        <dbReference type="ARBA" id="ARBA00004141"/>
    </source>
</evidence>
<organism evidence="6 7">
    <name type="scientific">Megalurothrips usitatus</name>
    <name type="common">bean blossom thrips</name>
    <dbReference type="NCBI Taxonomy" id="439358"/>
    <lineage>
        <taxon>Eukaryota</taxon>
        <taxon>Metazoa</taxon>
        <taxon>Ecdysozoa</taxon>
        <taxon>Arthropoda</taxon>
        <taxon>Hexapoda</taxon>
        <taxon>Insecta</taxon>
        <taxon>Pterygota</taxon>
        <taxon>Neoptera</taxon>
        <taxon>Paraneoptera</taxon>
        <taxon>Thysanoptera</taxon>
        <taxon>Terebrantia</taxon>
        <taxon>Thripoidea</taxon>
        <taxon>Thripidae</taxon>
        <taxon>Megalurothrips</taxon>
    </lineage>
</organism>
<dbReference type="GO" id="GO:0005886">
    <property type="term" value="C:plasma membrane"/>
    <property type="evidence" value="ECO:0007669"/>
    <property type="project" value="TreeGrafter"/>
</dbReference>
<dbReference type="GO" id="GO:0007605">
    <property type="term" value="P:sensory perception of sound"/>
    <property type="evidence" value="ECO:0007669"/>
    <property type="project" value="TreeGrafter"/>
</dbReference>
<keyword evidence="2 5" id="KW-0812">Transmembrane</keyword>
<dbReference type="Gene3D" id="1.20.140.150">
    <property type="match status" value="1"/>
</dbReference>
<dbReference type="Proteomes" id="UP001075354">
    <property type="component" value="Chromosome 9"/>
</dbReference>
<dbReference type="EMBL" id="JAPTSV010000009">
    <property type="protein sequence ID" value="KAJ1524122.1"/>
    <property type="molecule type" value="Genomic_DNA"/>
</dbReference>
<evidence type="ECO:0000256" key="3">
    <source>
        <dbReference type="ARBA" id="ARBA00022989"/>
    </source>
</evidence>
<feature type="transmembrane region" description="Helical" evidence="5">
    <location>
        <begin position="205"/>
        <end position="228"/>
    </location>
</feature>
<evidence type="ECO:0000313" key="7">
    <source>
        <dbReference type="Proteomes" id="UP001075354"/>
    </source>
</evidence>
<reference evidence="6" key="1">
    <citation type="submission" date="2022-12" db="EMBL/GenBank/DDBJ databases">
        <title>Chromosome-level genome assembly of the bean flower thrips Megalurothrips usitatus.</title>
        <authorList>
            <person name="Ma L."/>
            <person name="Liu Q."/>
            <person name="Li H."/>
            <person name="Cai W."/>
        </authorList>
    </citation>
    <scope>NUCLEOTIDE SEQUENCE</scope>
    <source>
        <strain evidence="6">Cailab_2022a</strain>
    </source>
</reference>
<dbReference type="PANTHER" id="PTHR12489:SF1">
    <property type="entry name" value="LP10272P"/>
    <property type="match status" value="1"/>
</dbReference>
<evidence type="ECO:0000256" key="2">
    <source>
        <dbReference type="ARBA" id="ARBA00022692"/>
    </source>
</evidence>
<comment type="subcellular location">
    <subcellularLocation>
        <location evidence="1">Membrane</location>
        <topology evidence="1">Multi-pass membrane protein</topology>
    </subcellularLocation>
</comment>
<evidence type="ECO:0000313" key="6">
    <source>
        <dbReference type="EMBL" id="KAJ1524122.1"/>
    </source>
</evidence>
<keyword evidence="7" id="KW-1185">Reference proteome</keyword>
<dbReference type="InterPro" id="IPR019372">
    <property type="entry name" value="LHFPL"/>
</dbReference>
<dbReference type="Pfam" id="PF10242">
    <property type="entry name" value="L_HMGIC_fpl"/>
    <property type="match status" value="1"/>
</dbReference>
<dbReference type="AlphaFoldDB" id="A0AAV7XHN9"/>
<feature type="transmembrane region" description="Helical" evidence="5">
    <location>
        <begin position="24"/>
        <end position="45"/>
    </location>
</feature>
<name>A0AAV7XHN9_9NEOP</name>
<comment type="caution">
    <text evidence="6">The sequence shown here is derived from an EMBL/GenBank/DDBJ whole genome shotgun (WGS) entry which is preliminary data.</text>
</comment>
<evidence type="ECO:0000256" key="4">
    <source>
        <dbReference type="ARBA" id="ARBA00023136"/>
    </source>
</evidence>
<feature type="transmembrane region" description="Helical" evidence="5">
    <location>
        <begin position="154"/>
        <end position="176"/>
    </location>
</feature>
<evidence type="ECO:0000256" key="5">
    <source>
        <dbReference type="SAM" id="Phobius"/>
    </source>
</evidence>
<sequence length="333" mass="35267">MGSKVEYVESSQMYATNYVRNSRAIGVLWGIFTICYAIIGVVAFVTPEWIGDTQESEYPARFGLWSSCSFRAADAGAPGAVGSAGAVGAAVAGAASGLTAAPGAEDCRGRLHDLAAIPSPAWRAATVFVGLSVLLAALAIVSMLLFFFLRSTTVFHVCGWMQVLSAVCMVVGVVTYPAGWDAPEVRQTCGPRANRFELGECGLRWAYLLAAIGCLDAAILAALAFILATRHVRLQPEPGYSGGSLYKGEVNNGFLGDAQSVSGSRKSLNLHPVLLMPQPHGQHPHGHLGLGPGHLMHPGADTDRFSEFSNRTGRSKSSAYRAEYASSIQNFQL</sequence>
<keyword evidence="3 5" id="KW-1133">Transmembrane helix</keyword>
<protein>
    <recommendedName>
        <fullName evidence="8">LHFPL tetraspan subfamily member 3 protein</fullName>
    </recommendedName>
</protein>
<feature type="transmembrane region" description="Helical" evidence="5">
    <location>
        <begin position="121"/>
        <end position="147"/>
    </location>
</feature>
<accession>A0AAV7XHN9</accession>
<gene>
    <name evidence="6" type="ORF">ONE63_010653</name>
</gene>
<keyword evidence="4 5" id="KW-0472">Membrane</keyword>